<keyword evidence="3" id="KW-1185">Reference proteome</keyword>
<dbReference type="PANTHER" id="PTHR48081:SF8">
    <property type="entry name" value="ALPHA_BETA HYDROLASE FOLD-3 DOMAIN-CONTAINING PROTEIN-RELATED"/>
    <property type="match status" value="1"/>
</dbReference>
<dbReference type="RefSeq" id="WP_098004711.1">
    <property type="nucleotide sequence ID" value="NZ_AP022563.1"/>
</dbReference>
<evidence type="ECO:0000256" key="1">
    <source>
        <dbReference type="ARBA" id="ARBA00022801"/>
    </source>
</evidence>
<proteinExistence type="predicted"/>
<dbReference type="EMBL" id="AP022563">
    <property type="protein sequence ID" value="BBX17000.1"/>
    <property type="molecule type" value="Genomic_DNA"/>
</dbReference>
<accession>A0A7I7JYN2</accession>
<dbReference type="AlphaFoldDB" id="A0A7I7JYN2"/>
<dbReference type="InterPro" id="IPR013094">
    <property type="entry name" value="AB_hydrolase_3"/>
</dbReference>
<evidence type="ECO:0000313" key="2">
    <source>
        <dbReference type="EMBL" id="BBX17000.1"/>
    </source>
</evidence>
<name>A0A7I7JYN2_9MYCO</name>
<dbReference type="InterPro" id="IPR029058">
    <property type="entry name" value="AB_hydrolase_fold"/>
</dbReference>
<dbReference type="Gene3D" id="3.40.50.1820">
    <property type="entry name" value="alpha/beta hydrolase"/>
    <property type="match status" value="1"/>
</dbReference>
<evidence type="ECO:0000313" key="3">
    <source>
        <dbReference type="Proteomes" id="UP000467006"/>
    </source>
</evidence>
<dbReference type="Pfam" id="PF07859">
    <property type="entry name" value="Abhydrolase_3"/>
    <property type="match status" value="1"/>
</dbReference>
<dbReference type="GO" id="GO:0016787">
    <property type="term" value="F:hydrolase activity"/>
    <property type="evidence" value="ECO:0007669"/>
    <property type="project" value="UniProtKB-KW"/>
</dbReference>
<sequence>MTIDDEVRRPVFTGRTSLSTKVAVVALRVLRAVGNVLGVDILSTLFPLVVQDNPPWYATRGLRVEHSEFDGWPVCTLCPPRPSGRYVVAIHGGGYALGPAIMHWPVYAGIARNTAATVVVPLYPLVPEGTAGTAVPQCADLLTSLAEQHGAENISVIGDSAGGGLAFAAIQELIRRGDATPGRMVLISPWLDVSMTNPDIASIDDPILSSAGLRAAGRLWAGDLDPTDPLASPLYGSLEGLPPTAVYTGSLDMLAADVLLVRERAIPGGADVTFDLRNGGIHGWPYFFVLPEARAVLPDIYEQLVGPN</sequence>
<dbReference type="InterPro" id="IPR050300">
    <property type="entry name" value="GDXG_lipolytic_enzyme"/>
</dbReference>
<organism evidence="2 3">
    <name type="scientific">Mycolicibacterium duvalii</name>
    <dbReference type="NCBI Taxonomy" id="39688"/>
    <lineage>
        <taxon>Bacteria</taxon>
        <taxon>Bacillati</taxon>
        <taxon>Actinomycetota</taxon>
        <taxon>Actinomycetes</taxon>
        <taxon>Mycobacteriales</taxon>
        <taxon>Mycobacteriaceae</taxon>
        <taxon>Mycolicibacterium</taxon>
    </lineage>
</organism>
<reference evidence="2 3" key="1">
    <citation type="journal article" date="2019" name="Emerg. Microbes Infect.">
        <title>Comprehensive subspecies identification of 175 nontuberculous mycobacteria species based on 7547 genomic profiles.</title>
        <authorList>
            <person name="Matsumoto Y."/>
            <person name="Kinjo T."/>
            <person name="Motooka D."/>
            <person name="Nabeya D."/>
            <person name="Jung N."/>
            <person name="Uechi K."/>
            <person name="Horii T."/>
            <person name="Iida T."/>
            <person name="Fujita J."/>
            <person name="Nakamura S."/>
        </authorList>
    </citation>
    <scope>NUCLEOTIDE SEQUENCE [LARGE SCALE GENOMIC DNA]</scope>
    <source>
        <strain evidence="2 3">JCM 6396</strain>
    </source>
</reference>
<dbReference type="Proteomes" id="UP000467006">
    <property type="component" value="Chromosome"/>
</dbReference>
<keyword evidence="1" id="KW-0378">Hydrolase</keyword>
<protein>
    <submittedName>
        <fullName evidence="2">Uncharacterized protein</fullName>
    </submittedName>
</protein>
<dbReference type="OrthoDB" id="9803828at2"/>
<dbReference type="KEGG" id="mdu:MDUV_18600"/>
<gene>
    <name evidence="2" type="ORF">MDUV_18600</name>
</gene>
<dbReference type="PANTHER" id="PTHR48081">
    <property type="entry name" value="AB HYDROLASE SUPERFAMILY PROTEIN C4A8.06C"/>
    <property type="match status" value="1"/>
</dbReference>
<dbReference type="SUPFAM" id="SSF53474">
    <property type="entry name" value="alpha/beta-Hydrolases"/>
    <property type="match status" value="1"/>
</dbReference>